<dbReference type="EMBL" id="MG777489">
    <property type="protein sequence ID" value="AUW31014.1"/>
    <property type="molecule type" value="Genomic_DNA"/>
</dbReference>
<organism evidence="2">
    <name type="scientific">Cladonia uncialis subsp. uncialis</name>
    <dbReference type="NCBI Taxonomy" id="180999"/>
    <lineage>
        <taxon>Eukaryota</taxon>
        <taxon>Fungi</taxon>
        <taxon>Dikarya</taxon>
        <taxon>Ascomycota</taxon>
        <taxon>Pezizomycotina</taxon>
        <taxon>Lecanoromycetes</taxon>
        <taxon>OSLEUM clade</taxon>
        <taxon>Lecanoromycetidae</taxon>
        <taxon>Lecanorales</taxon>
        <taxon>Lecanorineae</taxon>
        <taxon>Cladoniaceae</taxon>
        <taxon>Cladonia</taxon>
    </lineage>
</organism>
<dbReference type="AlphaFoldDB" id="A0A2K9YDT4"/>
<reference evidence="2" key="1">
    <citation type="submission" date="2017-12" db="EMBL/GenBank/DDBJ databases">
        <title>Genome Sequencing Reveals a Rich Biosynthetic Potential.</title>
        <authorList>
            <person name="Bertrand R.L."/>
            <person name="Abdel-Hameed M.E."/>
            <person name="Sorensen J.L."/>
        </authorList>
    </citation>
    <scope>NUCLEOTIDE SEQUENCE</scope>
</reference>
<name>A0A2K9YDT4_CLAUC</name>
<accession>A0A2K9YDT4</accession>
<feature type="region of interest" description="Disordered" evidence="1">
    <location>
        <begin position="256"/>
        <end position="308"/>
    </location>
</feature>
<dbReference type="InterPro" id="IPR038718">
    <property type="entry name" value="SNF2-like_sf"/>
</dbReference>
<feature type="region of interest" description="Disordered" evidence="1">
    <location>
        <begin position="323"/>
        <end position="347"/>
    </location>
</feature>
<evidence type="ECO:0000313" key="2">
    <source>
        <dbReference type="EMBL" id="AUW31014.1"/>
    </source>
</evidence>
<proteinExistence type="predicted"/>
<sequence length="556" mass="63237">MSSVAPQIDFNYDAPPKNNAWTRQHLFKAYPASHQAIVEELFTAASNLTLEHNIFPGKYSRTELQSLRKQHSQTLISTFRNRLAIEGHPTFIEHMCLGVLTYSATLVRHKGSAGPATKAENSIREENERPATIKQESTRNLLIHPPEKWPNWKLEDFEFNRCPYRYSASRIGQKVRAGSIGEWRKDADLQLKDLRLSTLQEELENFGLISDASQAEFTYNAENGRIIGIKSNNDLQLAMPTSLKFSAGLPTTGPLMPLGSFLPGRPSTHHRTLSIRSKNNRPASEPGPSTRKHPTPSAAESSSDSDELLRSLDQRNSRLAYRSKKSRKIVKDKGLHNTSLPGFESDKEVGSGDIMDVNADAFTEEKNLESQFRRSADTQLCERLEDRIWERAAKIFRIPRYENTTSKDKHKIPGTLKPLCHWQWLCVFISIIFNARTYGYFGALISDEMGLGKIWEALAFVVIHQQLWQQWQAIYKKWLLQVYNNGIVKRTRPTIFFVPTSNVLMWLAELRDLVDFSMLGINLVVAHASITQSDPLLTPQIKSKILTVRDLNDPEP</sequence>
<evidence type="ECO:0000256" key="1">
    <source>
        <dbReference type="SAM" id="MobiDB-lite"/>
    </source>
</evidence>
<protein>
    <recommendedName>
        <fullName evidence="3">SNF2 N-terminal domain-containing protein</fullName>
    </recommendedName>
</protein>
<evidence type="ECO:0008006" key="3">
    <source>
        <dbReference type="Google" id="ProtNLM"/>
    </source>
</evidence>
<dbReference type="Gene3D" id="3.40.50.10810">
    <property type="entry name" value="Tandem AAA-ATPase domain"/>
    <property type="match status" value="1"/>
</dbReference>